<protein>
    <submittedName>
        <fullName evidence="2">Uncharacterized protein</fullName>
    </submittedName>
</protein>
<feature type="transmembrane region" description="Helical" evidence="1">
    <location>
        <begin position="100"/>
        <end position="127"/>
    </location>
</feature>
<sequence length="724" mass="73292">MALVLNVVREGLRNRSLYLLAGVGLLLMFLLLVSSGGTVRDAAGNDLLADAAGAMRVGFALAGFLGALVAVVLSMNTIPREFERGTAELLLVRPLPRWRIGAGFLVGNILSGWLFLLALVVPLFPALTVRGGGDQLPDLLLALPGLLLNVALTAAVTTVLSVWLPGPAAGFLGLLAYVLGAFGPELAALLALTDAWWAPLARTALALVPPTGAVSASVLQRFAPGGLVDPRPLLGGLLYLWASAGVTAAWFGWREVSRRAALLFLGAGLVLTAALAAAPDPRGWTAEDTALLEAALRRSERAADLFPGWAPQETPILLTKGPVNYLVNFPAHAATPPGRPVDAGTLRVVRLDRPEVPVVANGVVQVNGRPVALVAGRRQLERALGGLEAGAALAGALEPGAGPGGGEAELLKGLLRTGDGQALTDEAYIGAVVHEAFHVYQIPVLERWTAGWGEAHAQERLWGEVYRDPENNRLQNREAAYLLEAVRAAAGVGTAGSDEGVEAARSGAGSGSSVGAVGAGAGAGAVGTGSGTGVGAVGASSGAGVGAVGADSSTGVGAVGAGSGAGVGAMSAGSSAGLGAVHTDAGAGVAATDASAGVAATDASADVEAVRAAAAGFLAVRAERAAYWRARLGPAAADPLLEVERLYEWLEGLARYVQAHVEEAGLEALMEELASPVESGPVRNRVYRLGAAQALVLDRLSPGWRPAAMQGTSLEALLRAAVGE</sequence>
<name>A0ABS4JPH4_9FIRM</name>
<dbReference type="EMBL" id="JAGGLG010000005">
    <property type="protein sequence ID" value="MBP2017443.1"/>
    <property type="molecule type" value="Genomic_DNA"/>
</dbReference>
<accession>A0ABS4JPH4</accession>
<proteinExistence type="predicted"/>
<reference evidence="2 3" key="1">
    <citation type="submission" date="2021-03" db="EMBL/GenBank/DDBJ databases">
        <title>Genomic Encyclopedia of Type Strains, Phase IV (KMG-IV): sequencing the most valuable type-strain genomes for metagenomic binning, comparative biology and taxonomic classification.</title>
        <authorList>
            <person name="Goeker M."/>
        </authorList>
    </citation>
    <scope>NUCLEOTIDE SEQUENCE [LARGE SCALE GENOMIC DNA]</scope>
    <source>
        <strain evidence="2 3">DSM 27138</strain>
    </source>
</reference>
<feature type="transmembrane region" description="Helical" evidence="1">
    <location>
        <begin position="233"/>
        <end position="253"/>
    </location>
</feature>
<evidence type="ECO:0000313" key="3">
    <source>
        <dbReference type="Proteomes" id="UP001519289"/>
    </source>
</evidence>
<organism evidence="2 3">
    <name type="scientific">Symbiobacterium terraclitae</name>
    <dbReference type="NCBI Taxonomy" id="557451"/>
    <lineage>
        <taxon>Bacteria</taxon>
        <taxon>Bacillati</taxon>
        <taxon>Bacillota</taxon>
        <taxon>Clostridia</taxon>
        <taxon>Eubacteriales</taxon>
        <taxon>Symbiobacteriaceae</taxon>
        <taxon>Symbiobacterium</taxon>
    </lineage>
</organism>
<feature type="transmembrane region" description="Helical" evidence="1">
    <location>
        <begin position="260"/>
        <end position="278"/>
    </location>
</feature>
<feature type="transmembrane region" description="Helical" evidence="1">
    <location>
        <begin position="17"/>
        <end position="37"/>
    </location>
</feature>
<dbReference type="Pfam" id="PF12679">
    <property type="entry name" value="ABC2_membrane_2"/>
    <property type="match status" value="1"/>
</dbReference>
<keyword evidence="1" id="KW-1133">Transmembrane helix</keyword>
<feature type="transmembrane region" description="Helical" evidence="1">
    <location>
        <begin position="57"/>
        <end position="79"/>
    </location>
</feature>
<feature type="transmembrane region" description="Helical" evidence="1">
    <location>
        <begin position="139"/>
        <end position="164"/>
    </location>
</feature>
<dbReference type="PANTHER" id="PTHR43471">
    <property type="entry name" value="ABC TRANSPORTER PERMEASE"/>
    <property type="match status" value="1"/>
</dbReference>
<dbReference type="Proteomes" id="UP001519289">
    <property type="component" value="Unassembled WGS sequence"/>
</dbReference>
<keyword evidence="1" id="KW-0472">Membrane</keyword>
<dbReference type="RefSeq" id="WP_209465591.1">
    <property type="nucleotide sequence ID" value="NZ_JAGGLG010000005.1"/>
</dbReference>
<keyword evidence="1" id="KW-0812">Transmembrane</keyword>
<keyword evidence="3" id="KW-1185">Reference proteome</keyword>
<gene>
    <name evidence="2" type="ORF">J2Z79_000826</name>
</gene>
<evidence type="ECO:0000256" key="1">
    <source>
        <dbReference type="SAM" id="Phobius"/>
    </source>
</evidence>
<comment type="caution">
    <text evidence="2">The sequence shown here is derived from an EMBL/GenBank/DDBJ whole genome shotgun (WGS) entry which is preliminary data.</text>
</comment>
<feature type="transmembrane region" description="Helical" evidence="1">
    <location>
        <begin position="171"/>
        <end position="192"/>
    </location>
</feature>
<evidence type="ECO:0000313" key="2">
    <source>
        <dbReference type="EMBL" id="MBP2017443.1"/>
    </source>
</evidence>